<dbReference type="InterPro" id="IPR023130">
    <property type="entry name" value="Ta0600-like_sf"/>
</dbReference>
<dbReference type="EMBL" id="CP005290">
    <property type="protein sequence ID" value="AGK61832.1"/>
    <property type="molecule type" value="Genomic_DNA"/>
</dbReference>
<dbReference type="Pfam" id="PF03685">
    <property type="entry name" value="UPF0147"/>
    <property type="match status" value="1"/>
</dbReference>
<name>N0BHP4_9EURY</name>
<dbReference type="SUPFAM" id="SSF158436">
    <property type="entry name" value="Ta0600-like"/>
    <property type="match status" value="1"/>
</dbReference>
<comment type="similarity">
    <text evidence="1 2">Belongs to the UPF0147 family.</text>
</comment>
<dbReference type="RefSeq" id="WP_015591428.1">
    <property type="nucleotide sequence ID" value="NC_021169.1"/>
</dbReference>
<dbReference type="eggNOG" id="arCOG04308">
    <property type="taxonomic scope" value="Archaea"/>
</dbReference>
<dbReference type="STRING" id="387631.Asulf_01864"/>
<sequence length="86" mass="9692">MAKTVPQEVLDVLDRIIFDDSVPRNIRKLANEIKEDLIHGEESLAVRASSAISQLEEVASDPNLPMHVRTLIWNVSSQLERISVDE</sequence>
<dbReference type="AlphaFoldDB" id="N0BHP4"/>
<dbReference type="Gene3D" id="1.20.1440.50">
    <property type="entry name" value="Ta0600-like"/>
    <property type="match status" value="1"/>
</dbReference>
<dbReference type="NCBIfam" id="NF003319">
    <property type="entry name" value="PRK04330.1"/>
    <property type="match status" value="1"/>
</dbReference>
<dbReference type="InterPro" id="IPR005354">
    <property type="entry name" value="UPF0147"/>
</dbReference>
<accession>N0BHP4</accession>
<dbReference type="GeneID" id="15393499"/>
<dbReference type="HAMAP" id="MF_00342">
    <property type="entry name" value="UPF0147"/>
    <property type="match status" value="1"/>
</dbReference>
<dbReference type="HOGENOM" id="CLU_165882_1_0_2"/>
<protein>
    <recommendedName>
        <fullName evidence="2">UPF0147 protein Asulf_01864</fullName>
    </recommendedName>
</protein>
<dbReference type="Proteomes" id="UP000013307">
    <property type="component" value="Chromosome"/>
</dbReference>
<dbReference type="KEGG" id="ast:Asulf_01864"/>
<evidence type="ECO:0000256" key="1">
    <source>
        <dbReference type="ARBA" id="ARBA00005958"/>
    </source>
</evidence>
<evidence type="ECO:0000313" key="4">
    <source>
        <dbReference type="Proteomes" id="UP000013307"/>
    </source>
</evidence>
<dbReference type="OrthoDB" id="65304at2157"/>
<keyword evidence="4" id="KW-1185">Reference proteome</keyword>
<reference evidence="3 4" key="1">
    <citation type="journal article" date="2013" name="Genome Announc.">
        <title>Complete Genome Sequence of the Thermophilic and Facultatively Chemolithoautotrophic Sulfate Reducer Archaeoglobus sulfaticallidus Strain PM70-1T.</title>
        <authorList>
            <person name="Stokke R."/>
            <person name="Hocking W.P."/>
            <person name="Steinsbu B.O."/>
            <person name="Steen I.H."/>
        </authorList>
    </citation>
    <scope>NUCLEOTIDE SEQUENCE [LARGE SCALE GENOMIC DNA]</scope>
    <source>
        <strain evidence="3">PM70-1</strain>
    </source>
</reference>
<proteinExistence type="inferred from homology"/>
<gene>
    <name evidence="3" type="ORF">Asulf_01864</name>
</gene>
<evidence type="ECO:0000256" key="2">
    <source>
        <dbReference type="HAMAP-Rule" id="MF_00342"/>
    </source>
</evidence>
<organism evidence="3 4">
    <name type="scientific">Archaeoglobus sulfaticallidus PM70-1</name>
    <dbReference type="NCBI Taxonomy" id="387631"/>
    <lineage>
        <taxon>Archaea</taxon>
        <taxon>Methanobacteriati</taxon>
        <taxon>Methanobacteriota</taxon>
        <taxon>Archaeoglobi</taxon>
        <taxon>Archaeoglobales</taxon>
        <taxon>Archaeoglobaceae</taxon>
        <taxon>Archaeoglobus</taxon>
    </lineage>
</organism>
<evidence type="ECO:0000313" key="3">
    <source>
        <dbReference type="EMBL" id="AGK61832.1"/>
    </source>
</evidence>